<organism evidence="1">
    <name type="scientific">freshwater metagenome</name>
    <dbReference type="NCBI Taxonomy" id="449393"/>
    <lineage>
        <taxon>unclassified sequences</taxon>
        <taxon>metagenomes</taxon>
        <taxon>ecological metagenomes</taxon>
    </lineage>
</organism>
<name>A0A6J7VFU3_9ZZZZ</name>
<gene>
    <name evidence="1" type="ORF">UFOPK4371_01043</name>
</gene>
<dbReference type="EMBL" id="CAFBRD010000054">
    <property type="protein sequence ID" value="CAB5077465.1"/>
    <property type="molecule type" value="Genomic_DNA"/>
</dbReference>
<protein>
    <submittedName>
        <fullName evidence="1">Unannotated protein</fullName>
    </submittedName>
</protein>
<accession>A0A6J7VFU3</accession>
<proteinExistence type="predicted"/>
<sequence length="181" mass="19728">MGDDCWRAQVKDFQFAVLDERHPVLFMASRIGARCDGDGRMVRAFKVIEGDECNVTPFVLISIADCCEGSPAVAGVGKAHVFASDDSRHSDRGAIGLKGKGSEMSEGEIIRYSNQVIDGSDDSVVFVSVEEVGAILSNDVVRTTNVHRQPAIAISSNRRIEQRPPFGMFKSDARELCSAYQ</sequence>
<reference evidence="1" key="1">
    <citation type="submission" date="2020-05" db="EMBL/GenBank/DDBJ databases">
        <authorList>
            <person name="Chiriac C."/>
            <person name="Salcher M."/>
            <person name="Ghai R."/>
            <person name="Kavagutti S V."/>
        </authorList>
    </citation>
    <scope>NUCLEOTIDE SEQUENCE</scope>
</reference>
<evidence type="ECO:0000313" key="1">
    <source>
        <dbReference type="EMBL" id="CAB5077465.1"/>
    </source>
</evidence>
<dbReference type="AlphaFoldDB" id="A0A6J7VFU3"/>